<proteinExistence type="predicted"/>
<dbReference type="AlphaFoldDB" id="A0A9P3G8K5"/>
<feature type="region of interest" description="Disordered" evidence="1">
    <location>
        <begin position="1"/>
        <end position="40"/>
    </location>
</feature>
<accession>A0A9P3G8K5</accession>
<organism evidence="2 3">
    <name type="scientific">Phanerochaete sordida</name>
    <dbReference type="NCBI Taxonomy" id="48140"/>
    <lineage>
        <taxon>Eukaryota</taxon>
        <taxon>Fungi</taxon>
        <taxon>Dikarya</taxon>
        <taxon>Basidiomycota</taxon>
        <taxon>Agaricomycotina</taxon>
        <taxon>Agaricomycetes</taxon>
        <taxon>Polyporales</taxon>
        <taxon>Phanerochaetaceae</taxon>
        <taxon>Phanerochaete</taxon>
    </lineage>
</organism>
<evidence type="ECO:0000313" key="2">
    <source>
        <dbReference type="EMBL" id="GJE89445.1"/>
    </source>
</evidence>
<feature type="compositionally biased region" description="Polar residues" evidence="1">
    <location>
        <begin position="150"/>
        <end position="162"/>
    </location>
</feature>
<comment type="caution">
    <text evidence="2">The sequence shown here is derived from an EMBL/GenBank/DDBJ whole genome shotgun (WGS) entry which is preliminary data.</text>
</comment>
<evidence type="ECO:0000313" key="3">
    <source>
        <dbReference type="Proteomes" id="UP000703269"/>
    </source>
</evidence>
<gene>
    <name evidence="2" type="ORF">PsYK624_055460</name>
</gene>
<evidence type="ECO:0000256" key="1">
    <source>
        <dbReference type="SAM" id="MobiDB-lite"/>
    </source>
</evidence>
<reference evidence="2 3" key="1">
    <citation type="submission" date="2021-08" db="EMBL/GenBank/DDBJ databases">
        <title>Draft Genome Sequence of Phanerochaete sordida strain YK-624.</title>
        <authorList>
            <person name="Mori T."/>
            <person name="Dohra H."/>
            <person name="Suzuki T."/>
            <person name="Kawagishi H."/>
            <person name="Hirai H."/>
        </authorList>
    </citation>
    <scope>NUCLEOTIDE SEQUENCE [LARGE SCALE GENOMIC DNA]</scope>
    <source>
        <strain evidence="2 3">YK-624</strain>
    </source>
</reference>
<dbReference type="EMBL" id="BPQB01000013">
    <property type="protein sequence ID" value="GJE89445.1"/>
    <property type="molecule type" value="Genomic_DNA"/>
</dbReference>
<feature type="compositionally biased region" description="Acidic residues" evidence="1">
    <location>
        <begin position="75"/>
        <end position="97"/>
    </location>
</feature>
<protein>
    <submittedName>
        <fullName evidence="2">Uncharacterized protein</fullName>
    </submittedName>
</protein>
<dbReference type="Proteomes" id="UP000703269">
    <property type="component" value="Unassembled WGS sequence"/>
</dbReference>
<name>A0A9P3G8K5_9APHY</name>
<sequence>MDPMSADSIVTSFTDSDQTSASPGISRMSSETSVSTQGDSALDVGAVGAVVPIPSILDVENAVSVRETPSANADIEGDEDEDEDDEDDEDDDDDDVSMQDILRLAGVETRGPPEVATAVAKSKSARPRPTGAPPAKLPTSASKSKPPVKTGSTKTVGSRTKA</sequence>
<keyword evidence="3" id="KW-1185">Reference proteome</keyword>
<feature type="compositionally biased region" description="Polar residues" evidence="1">
    <location>
        <begin position="8"/>
        <end position="39"/>
    </location>
</feature>
<feature type="region of interest" description="Disordered" evidence="1">
    <location>
        <begin position="61"/>
        <end position="162"/>
    </location>
</feature>